<evidence type="ECO:0000313" key="1">
    <source>
        <dbReference type="EMBL" id="GAC42241.1"/>
    </source>
</evidence>
<protein>
    <submittedName>
        <fullName evidence="1">Intein/homing endonuclease</fullName>
    </submittedName>
</protein>
<reference evidence="1 2" key="1">
    <citation type="submission" date="2012-10" db="EMBL/GenBank/DDBJ databases">
        <title>Draft Genome Sequence of Paenibacillus popilliae ATCC 14706T.</title>
        <authorList>
            <person name="Iiyama K."/>
            <person name="Mori K."/>
            <person name="Mon H."/>
            <person name="Chieda Y."/>
            <person name="Lee J.M."/>
            <person name="Kusakabe T."/>
            <person name="Tashiro K."/>
            <person name="Asano S."/>
            <person name="Yasunaga-Aoki C."/>
            <person name="Shimizu S."/>
        </authorList>
    </citation>
    <scope>NUCLEOTIDE SEQUENCE [LARGE SCALE GENOMIC DNA]</scope>
    <source>
        <strain evidence="1 2">ATCC 14706</strain>
    </source>
</reference>
<dbReference type="AlphaFoldDB" id="M9LP65"/>
<keyword evidence="1" id="KW-0378">Hydrolase</keyword>
<dbReference type="GO" id="GO:0004519">
    <property type="term" value="F:endonuclease activity"/>
    <property type="evidence" value="ECO:0007669"/>
    <property type="project" value="UniProtKB-KW"/>
</dbReference>
<dbReference type="RefSeq" id="WP_006285647.1">
    <property type="nucleotide sequence ID" value="NZ_BALG01000080.1"/>
</dbReference>
<gene>
    <name evidence="1" type="ORF">PPOP_1598</name>
</gene>
<organism evidence="1 2">
    <name type="scientific">Paenibacillus popilliae ATCC 14706</name>
    <dbReference type="NCBI Taxonomy" id="1212764"/>
    <lineage>
        <taxon>Bacteria</taxon>
        <taxon>Bacillati</taxon>
        <taxon>Bacillota</taxon>
        <taxon>Bacilli</taxon>
        <taxon>Bacillales</taxon>
        <taxon>Paenibacillaceae</taxon>
        <taxon>Paenibacillus</taxon>
    </lineage>
</organism>
<keyword evidence="1" id="KW-0540">Nuclease</keyword>
<sequence>MPFTPVGYLRREDLLARRRAVSPYTKKSGLKAAHKFAYPLLIVPNGREKAQYRKSAADRLPGDEAI</sequence>
<comment type="caution">
    <text evidence="1">The sequence shown here is derived from an EMBL/GenBank/DDBJ whole genome shotgun (WGS) entry which is preliminary data.</text>
</comment>
<name>M9LP65_PAEPP</name>
<dbReference type="EMBL" id="BALG01000080">
    <property type="protein sequence ID" value="GAC42241.1"/>
    <property type="molecule type" value="Genomic_DNA"/>
</dbReference>
<keyword evidence="2" id="KW-1185">Reference proteome</keyword>
<dbReference type="Proteomes" id="UP000029453">
    <property type="component" value="Unassembled WGS sequence"/>
</dbReference>
<keyword evidence="1" id="KW-0255">Endonuclease</keyword>
<proteinExistence type="predicted"/>
<accession>M9LP65</accession>
<evidence type="ECO:0000313" key="2">
    <source>
        <dbReference type="Proteomes" id="UP000029453"/>
    </source>
</evidence>